<feature type="chain" id="PRO_5042131530" evidence="1">
    <location>
        <begin position="20"/>
        <end position="133"/>
    </location>
</feature>
<dbReference type="EMBL" id="JAPVEA010000009">
    <property type="protein sequence ID" value="KAJ5432303.1"/>
    <property type="molecule type" value="Genomic_DNA"/>
</dbReference>
<evidence type="ECO:0000313" key="3">
    <source>
        <dbReference type="Proteomes" id="UP001213681"/>
    </source>
</evidence>
<reference evidence="2" key="1">
    <citation type="submission" date="2022-12" db="EMBL/GenBank/DDBJ databases">
        <authorList>
            <person name="Petersen C."/>
        </authorList>
    </citation>
    <scope>NUCLEOTIDE SEQUENCE</scope>
    <source>
        <strain evidence="2">IBT 16125</strain>
    </source>
</reference>
<reference evidence="2" key="2">
    <citation type="journal article" date="2023" name="IMA Fungus">
        <title>Comparative genomic study of the Penicillium genus elucidates a diverse pangenome and 15 lateral gene transfer events.</title>
        <authorList>
            <person name="Petersen C."/>
            <person name="Sorensen T."/>
            <person name="Nielsen M.R."/>
            <person name="Sondergaard T.E."/>
            <person name="Sorensen J.L."/>
            <person name="Fitzpatrick D.A."/>
            <person name="Frisvad J.C."/>
            <person name="Nielsen K.L."/>
        </authorList>
    </citation>
    <scope>NUCLEOTIDE SEQUENCE</scope>
    <source>
        <strain evidence="2">IBT 16125</strain>
    </source>
</reference>
<dbReference type="RefSeq" id="XP_056759595.1">
    <property type="nucleotide sequence ID" value="XM_056914841.1"/>
</dbReference>
<dbReference type="Proteomes" id="UP001213681">
    <property type="component" value="Unassembled WGS sequence"/>
</dbReference>
<sequence>MNFSATVLLLASLTSLTHAGDLKFGRLGVDDSVDFSFEPAYGNPGFYHIAQNTGFQARYVYCDPPESGTVCYLTPFVDLNLRQKFELVDPDGQTMFSDPDSGLVLSNEKDVLKMAFPTGGNDQRFILTEDDGP</sequence>
<protein>
    <submittedName>
        <fullName evidence="2">Uncharacterized protein</fullName>
    </submittedName>
</protein>
<gene>
    <name evidence="2" type="ORF">N7458_011459</name>
</gene>
<organism evidence="2 3">
    <name type="scientific">Penicillium daleae</name>
    <dbReference type="NCBI Taxonomy" id="63821"/>
    <lineage>
        <taxon>Eukaryota</taxon>
        <taxon>Fungi</taxon>
        <taxon>Dikarya</taxon>
        <taxon>Ascomycota</taxon>
        <taxon>Pezizomycotina</taxon>
        <taxon>Eurotiomycetes</taxon>
        <taxon>Eurotiomycetidae</taxon>
        <taxon>Eurotiales</taxon>
        <taxon>Aspergillaceae</taxon>
        <taxon>Penicillium</taxon>
    </lineage>
</organism>
<evidence type="ECO:0000313" key="2">
    <source>
        <dbReference type="EMBL" id="KAJ5432303.1"/>
    </source>
</evidence>
<keyword evidence="3" id="KW-1185">Reference proteome</keyword>
<evidence type="ECO:0000256" key="1">
    <source>
        <dbReference type="SAM" id="SignalP"/>
    </source>
</evidence>
<dbReference type="GeneID" id="81605084"/>
<dbReference type="AlphaFoldDB" id="A0AAD6BTZ7"/>
<name>A0AAD6BTZ7_9EURO</name>
<comment type="caution">
    <text evidence="2">The sequence shown here is derived from an EMBL/GenBank/DDBJ whole genome shotgun (WGS) entry which is preliminary data.</text>
</comment>
<proteinExistence type="predicted"/>
<feature type="signal peptide" evidence="1">
    <location>
        <begin position="1"/>
        <end position="19"/>
    </location>
</feature>
<keyword evidence="1" id="KW-0732">Signal</keyword>
<accession>A0AAD6BTZ7</accession>